<evidence type="ECO:0000313" key="2">
    <source>
        <dbReference type="EMBL" id="GLI56426.1"/>
    </source>
</evidence>
<feature type="transmembrane region" description="Helical" evidence="1">
    <location>
        <begin position="185"/>
        <end position="205"/>
    </location>
</feature>
<evidence type="ECO:0000256" key="1">
    <source>
        <dbReference type="SAM" id="Phobius"/>
    </source>
</evidence>
<organism evidence="2 3">
    <name type="scientific">Propionigenium maris DSM 9537</name>
    <dbReference type="NCBI Taxonomy" id="1123000"/>
    <lineage>
        <taxon>Bacteria</taxon>
        <taxon>Fusobacteriati</taxon>
        <taxon>Fusobacteriota</taxon>
        <taxon>Fusobacteriia</taxon>
        <taxon>Fusobacteriales</taxon>
        <taxon>Fusobacteriaceae</taxon>
        <taxon>Propionigenium</taxon>
    </lineage>
</organism>
<keyword evidence="3" id="KW-1185">Reference proteome</keyword>
<dbReference type="RefSeq" id="WP_281835589.1">
    <property type="nucleotide sequence ID" value="NZ_BSDY01000008.1"/>
</dbReference>
<proteinExistence type="predicted"/>
<evidence type="ECO:0000313" key="3">
    <source>
        <dbReference type="Proteomes" id="UP001144471"/>
    </source>
</evidence>
<keyword evidence="1" id="KW-1133">Transmembrane helix</keyword>
<keyword evidence="1" id="KW-0812">Transmembrane</keyword>
<gene>
    <name evidence="2" type="ORF">PM10SUCC1_19400</name>
</gene>
<comment type="caution">
    <text evidence="2">The sequence shown here is derived from an EMBL/GenBank/DDBJ whole genome shotgun (WGS) entry which is preliminary data.</text>
</comment>
<dbReference type="InterPro" id="IPR007563">
    <property type="entry name" value="DUF554"/>
</dbReference>
<dbReference type="PANTHER" id="PTHR36111">
    <property type="entry name" value="INNER MEMBRANE PROTEIN-RELATED"/>
    <property type="match status" value="1"/>
</dbReference>
<feature type="transmembrane region" description="Helical" evidence="1">
    <location>
        <begin position="139"/>
        <end position="165"/>
    </location>
</feature>
<dbReference type="Pfam" id="PF04474">
    <property type="entry name" value="DUF554"/>
    <property type="match status" value="1"/>
</dbReference>
<protein>
    <submittedName>
        <fullName evidence="2">Membrane protein</fullName>
    </submittedName>
</protein>
<dbReference type="PANTHER" id="PTHR36111:SF2">
    <property type="entry name" value="INNER MEMBRANE PROTEIN"/>
    <property type="match status" value="1"/>
</dbReference>
<dbReference type="Proteomes" id="UP001144471">
    <property type="component" value="Unassembled WGS sequence"/>
</dbReference>
<keyword evidence="1" id="KW-0472">Membrane</keyword>
<name>A0A9W6GMA9_9FUSO</name>
<sequence length="229" mass="24178">MILSGVIANSVAVGLGSLFGVFFRNKFNKKVIDNVMNGMGLCVLYVGVSGSLAGKNILVTIGSIALGGVIGELIDIDERLRKFGFAMEDRFRSNTDKKESLAEGFLNSTMVICVGAMAIVGSLQSGLIGNHETLYAKAFIDLFVVLAMSATMGIGVFFSAFSILFYQGAITLFAGTISPFLSEVVIGEVTCVGSLVIIAIGLNILGITKIKAANLSLAPFIPIIIYLFI</sequence>
<accession>A0A9W6GMA9</accession>
<feature type="transmembrane region" description="Helical" evidence="1">
    <location>
        <begin position="6"/>
        <end position="23"/>
    </location>
</feature>
<dbReference type="EMBL" id="BSDY01000008">
    <property type="protein sequence ID" value="GLI56426.1"/>
    <property type="molecule type" value="Genomic_DNA"/>
</dbReference>
<reference evidence="2" key="1">
    <citation type="submission" date="2022-12" db="EMBL/GenBank/DDBJ databases">
        <title>Reference genome sequencing for broad-spectrum identification of bacterial and archaeal isolates by mass spectrometry.</title>
        <authorList>
            <person name="Sekiguchi Y."/>
            <person name="Tourlousse D.M."/>
        </authorList>
    </citation>
    <scope>NUCLEOTIDE SEQUENCE</scope>
    <source>
        <strain evidence="2">10succ1</strain>
    </source>
</reference>
<feature type="transmembrane region" description="Helical" evidence="1">
    <location>
        <begin position="105"/>
        <end position="127"/>
    </location>
</feature>
<dbReference type="AlphaFoldDB" id="A0A9W6GMA9"/>